<comment type="pathway">
    <text evidence="1 12">Cofactor biosynthesis; pyridoxine 5'-phosphate biosynthesis; pyridoxine 5'-phosphate from D-erythrose 4-phosphate: step 3/5.</text>
</comment>
<evidence type="ECO:0000256" key="12">
    <source>
        <dbReference type="HAMAP-Rule" id="MF_00160"/>
    </source>
</evidence>
<dbReference type="InterPro" id="IPR015421">
    <property type="entry name" value="PyrdxlP-dep_Trfase_major"/>
</dbReference>
<keyword evidence="12" id="KW-0963">Cytoplasm</keyword>
<organism evidence="14 15">
    <name type="scientific">Portibacter lacus</name>
    <dbReference type="NCBI Taxonomy" id="1099794"/>
    <lineage>
        <taxon>Bacteria</taxon>
        <taxon>Pseudomonadati</taxon>
        <taxon>Bacteroidota</taxon>
        <taxon>Saprospiria</taxon>
        <taxon>Saprospirales</taxon>
        <taxon>Haliscomenobacteraceae</taxon>
        <taxon>Portibacter</taxon>
    </lineage>
</organism>
<dbReference type="Gene3D" id="3.40.640.10">
    <property type="entry name" value="Type I PLP-dependent aspartate aminotransferase-like (Major domain)"/>
    <property type="match status" value="1"/>
</dbReference>
<evidence type="ECO:0000256" key="10">
    <source>
        <dbReference type="ARBA" id="ARBA00047630"/>
    </source>
</evidence>
<evidence type="ECO:0000259" key="13">
    <source>
        <dbReference type="Pfam" id="PF00266"/>
    </source>
</evidence>
<comment type="caution">
    <text evidence="12">Lacks conserved residue(s) required for the propagation of feature annotation.</text>
</comment>
<feature type="binding site" evidence="12">
    <location>
        <begin position="75"/>
        <end position="76"/>
    </location>
    <ligand>
        <name>pyridoxal 5'-phosphate</name>
        <dbReference type="ChEBI" id="CHEBI:597326"/>
    </ligand>
</feature>
<evidence type="ECO:0000313" key="14">
    <source>
        <dbReference type="EMBL" id="GLR18953.1"/>
    </source>
</evidence>
<feature type="binding site" evidence="12">
    <location>
        <position position="168"/>
    </location>
    <ligand>
        <name>pyridoxal 5'-phosphate</name>
        <dbReference type="ChEBI" id="CHEBI:597326"/>
    </ligand>
</feature>
<dbReference type="InterPro" id="IPR015422">
    <property type="entry name" value="PyrdxlP-dep_Trfase_small"/>
</dbReference>
<keyword evidence="8 12" id="KW-0664">Pyridoxine biosynthesis</keyword>
<evidence type="ECO:0000256" key="11">
    <source>
        <dbReference type="ARBA" id="ARBA00049007"/>
    </source>
</evidence>
<keyword evidence="6 12" id="KW-0808">Transferase</keyword>
<dbReference type="PANTHER" id="PTHR43247">
    <property type="entry name" value="PHOSPHOSERINE AMINOTRANSFERASE"/>
    <property type="match status" value="1"/>
</dbReference>
<evidence type="ECO:0000256" key="7">
    <source>
        <dbReference type="ARBA" id="ARBA00022898"/>
    </source>
</evidence>
<dbReference type="GO" id="GO:0030170">
    <property type="term" value="F:pyridoxal phosphate binding"/>
    <property type="evidence" value="ECO:0007669"/>
    <property type="project" value="UniProtKB-UniRule"/>
</dbReference>
<feature type="binding site" evidence="12">
    <location>
        <position position="41"/>
    </location>
    <ligand>
        <name>L-glutamate</name>
        <dbReference type="ChEBI" id="CHEBI:29985"/>
    </ligand>
</feature>
<dbReference type="Proteomes" id="UP001156666">
    <property type="component" value="Unassembled WGS sequence"/>
</dbReference>
<dbReference type="Gene3D" id="3.90.1150.10">
    <property type="entry name" value="Aspartate Aminotransferase, domain 1"/>
    <property type="match status" value="1"/>
</dbReference>
<dbReference type="GO" id="GO:0005737">
    <property type="term" value="C:cytoplasm"/>
    <property type="evidence" value="ECO:0007669"/>
    <property type="project" value="UniProtKB-SubCell"/>
</dbReference>
<comment type="function">
    <text evidence="12">Catalyzes the reversible conversion of 3-phosphohydroxypyruvate to phosphoserine and of 3-hydroxy-2-oxo-4-phosphonooxybutanoate to phosphohydroxythreonine.</text>
</comment>
<evidence type="ECO:0000256" key="8">
    <source>
        <dbReference type="ARBA" id="ARBA00023096"/>
    </source>
</evidence>
<dbReference type="InterPro" id="IPR000192">
    <property type="entry name" value="Aminotrans_V_dom"/>
</dbReference>
<dbReference type="Pfam" id="PF00266">
    <property type="entry name" value="Aminotran_5"/>
    <property type="match status" value="1"/>
</dbReference>
<protein>
    <recommendedName>
        <fullName evidence="12">Phosphoserine aminotransferase</fullName>
        <ecNumber evidence="12">2.6.1.52</ecNumber>
    </recommendedName>
    <alternativeName>
        <fullName evidence="12">Phosphohydroxythreonine aminotransferase</fullName>
        <shortName evidence="12">PSAT</shortName>
    </alternativeName>
</protein>
<evidence type="ECO:0000256" key="2">
    <source>
        <dbReference type="ARBA" id="ARBA00005099"/>
    </source>
</evidence>
<reference evidence="14" key="2">
    <citation type="submission" date="2023-01" db="EMBL/GenBank/DDBJ databases">
        <title>Draft genome sequence of Portibacter lacus strain NBRC 108769.</title>
        <authorList>
            <person name="Sun Q."/>
            <person name="Mori K."/>
        </authorList>
    </citation>
    <scope>NUCLEOTIDE SEQUENCE</scope>
    <source>
        <strain evidence="14">NBRC 108769</strain>
    </source>
</reference>
<dbReference type="GO" id="GO:0004648">
    <property type="term" value="F:O-phospho-L-serine:2-oxoglutarate aminotransferase activity"/>
    <property type="evidence" value="ECO:0007669"/>
    <property type="project" value="UniProtKB-UniRule"/>
</dbReference>
<comment type="catalytic activity">
    <reaction evidence="10 12">
        <text>4-(phosphooxy)-L-threonine + 2-oxoglutarate = (R)-3-hydroxy-2-oxo-4-phosphooxybutanoate + L-glutamate</text>
        <dbReference type="Rhea" id="RHEA:16573"/>
        <dbReference type="ChEBI" id="CHEBI:16810"/>
        <dbReference type="ChEBI" id="CHEBI:29985"/>
        <dbReference type="ChEBI" id="CHEBI:58452"/>
        <dbReference type="ChEBI" id="CHEBI:58538"/>
        <dbReference type="EC" id="2.6.1.52"/>
    </reaction>
</comment>
<comment type="subcellular location">
    <subcellularLocation>
        <location evidence="12">Cytoplasm</location>
    </subcellularLocation>
</comment>
<dbReference type="GO" id="GO:0006564">
    <property type="term" value="P:L-serine biosynthetic process"/>
    <property type="evidence" value="ECO:0007669"/>
    <property type="project" value="UniProtKB-UniRule"/>
</dbReference>
<evidence type="ECO:0000256" key="6">
    <source>
        <dbReference type="ARBA" id="ARBA00022679"/>
    </source>
</evidence>
<name>A0AA37SQV2_9BACT</name>
<comment type="subunit">
    <text evidence="12">Homodimer.</text>
</comment>
<dbReference type="InterPro" id="IPR015424">
    <property type="entry name" value="PyrdxlP-dep_Trfase"/>
</dbReference>
<dbReference type="InterPro" id="IPR022278">
    <property type="entry name" value="Pser_aminoTfrase"/>
</dbReference>
<comment type="cofactor">
    <cofactor evidence="12">
        <name>pyridoxal 5'-phosphate</name>
        <dbReference type="ChEBI" id="CHEBI:597326"/>
    </cofactor>
    <text evidence="12">Binds 1 pyridoxal phosphate per subunit.</text>
</comment>
<evidence type="ECO:0000313" key="15">
    <source>
        <dbReference type="Proteomes" id="UP001156666"/>
    </source>
</evidence>
<dbReference type="FunFam" id="3.40.640.10:FF:000010">
    <property type="entry name" value="Phosphoserine aminotransferase"/>
    <property type="match status" value="1"/>
</dbReference>
<dbReference type="SUPFAM" id="SSF53383">
    <property type="entry name" value="PLP-dependent transferases"/>
    <property type="match status" value="1"/>
</dbReference>
<reference evidence="14" key="1">
    <citation type="journal article" date="2014" name="Int. J. Syst. Evol. Microbiol.">
        <title>Complete genome sequence of Corynebacterium casei LMG S-19264T (=DSM 44701T), isolated from a smear-ripened cheese.</title>
        <authorList>
            <consortium name="US DOE Joint Genome Institute (JGI-PGF)"/>
            <person name="Walter F."/>
            <person name="Albersmeier A."/>
            <person name="Kalinowski J."/>
            <person name="Ruckert C."/>
        </authorList>
    </citation>
    <scope>NUCLEOTIDE SEQUENCE</scope>
    <source>
        <strain evidence="14">NBRC 108769</strain>
    </source>
</reference>
<evidence type="ECO:0000256" key="9">
    <source>
        <dbReference type="ARBA" id="ARBA00023299"/>
    </source>
</evidence>
<proteinExistence type="inferred from homology"/>
<keyword evidence="5 12" id="KW-0028">Amino-acid biosynthesis</keyword>
<sequence>MKKINFYAGPAILAQEVIEEASKSALSFGDMGLSILEISHRSKEFVSVLEEAEALVRELLNVSDEYGVLFLSGGASSQFYMTAMNLLNEGDKAGYLDTGAWSSKAIKEAKLFGEIEVVASSKDKNYNYIPTGYDIPSDYKYLHLTSNNTIFGTEIFNWPETDVPFVADMSSDIFSRPLDISKFSIIYAGAQKNLGPSGVTLVIVKKDILNKVEKALPTMLKYQTHIDKDSSFNTPPVYPIYVSMLTLRWIKKNGGVAAMEKKNIEKSDLLYNEIDRNSLFEGTAAKEDRSRMNVCFLLKDEALEAEFLKDCAAAGCVGVKGHRSVGGFRASIYNAMPKAGVQTLVDVMKKFEEKNT</sequence>
<comment type="pathway">
    <text evidence="2 12">Amino-acid biosynthesis; L-serine biosynthesis; L-serine from 3-phospho-D-glycerate: step 2/3.</text>
</comment>
<dbReference type="RefSeq" id="WP_235292898.1">
    <property type="nucleotide sequence ID" value="NZ_BSOH01000023.1"/>
</dbReference>
<dbReference type="GO" id="GO:0008615">
    <property type="term" value="P:pyridoxine biosynthetic process"/>
    <property type="evidence" value="ECO:0007669"/>
    <property type="project" value="UniProtKB-UniRule"/>
</dbReference>
<comment type="similarity">
    <text evidence="3 12">Belongs to the class-V pyridoxal-phosphate-dependent aminotransferase family. SerC subfamily.</text>
</comment>
<dbReference type="EMBL" id="BSOH01000023">
    <property type="protein sequence ID" value="GLR18953.1"/>
    <property type="molecule type" value="Genomic_DNA"/>
</dbReference>
<dbReference type="PANTHER" id="PTHR43247:SF1">
    <property type="entry name" value="PHOSPHOSERINE AMINOTRANSFERASE"/>
    <property type="match status" value="1"/>
</dbReference>
<keyword evidence="4 12" id="KW-0032">Aminotransferase</keyword>
<evidence type="ECO:0000256" key="4">
    <source>
        <dbReference type="ARBA" id="ARBA00022576"/>
    </source>
</evidence>
<keyword evidence="7 12" id="KW-0663">Pyridoxal phosphate</keyword>
<gene>
    <name evidence="12 14" type="primary">serC</name>
    <name evidence="14" type="ORF">GCM10007940_35690</name>
</gene>
<feature type="binding site" evidence="12">
    <location>
        <position position="149"/>
    </location>
    <ligand>
        <name>pyridoxal 5'-phosphate</name>
        <dbReference type="ChEBI" id="CHEBI:597326"/>
    </ligand>
</feature>
<dbReference type="AlphaFoldDB" id="A0AA37SQV2"/>
<feature type="binding site" evidence="12">
    <location>
        <begin position="233"/>
        <end position="234"/>
    </location>
    <ligand>
        <name>pyridoxal 5'-phosphate</name>
        <dbReference type="ChEBI" id="CHEBI:597326"/>
    </ligand>
</feature>
<evidence type="ECO:0000256" key="1">
    <source>
        <dbReference type="ARBA" id="ARBA00004915"/>
    </source>
</evidence>
<accession>A0AA37SQV2</accession>
<feature type="domain" description="Aminotransferase class V" evidence="13">
    <location>
        <begin position="5"/>
        <end position="344"/>
    </location>
</feature>
<evidence type="ECO:0000256" key="3">
    <source>
        <dbReference type="ARBA" id="ARBA00006904"/>
    </source>
</evidence>
<evidence type="ECO:0000256" key="5">
    <source>
        <dbReference type="ARBA" id="ARBA00022605"/>
    </source>
</evidence>
<keyword evidence="15" id="KW-1185">Reference proteome</keyword>
<comment type="caution">
    <text evidence="14">The sequence shown here is derived from an EMBL/GenBank/DDBJ whole genome shotgun (WGS) entry which is preliminary data.</text>
</comment>
<dbReference type="FunFam" id="3.90.1150.10:FF:000006">
    <property type="entry name" value="Phosphoserine aminotransferase"/>
    <property type="match status" value="1"/>
</dbReference>
<comment type="catalytic activity">
    <reaction evidence="11 12">
        <text>O-phospho-L-serine + 2-oxoglutarate = 3-phosphooxypyruvate + L-glutamate</text>
        <dbReference type="Rhea" id="RHEA:14329"/>
        <dbReference type="ChEBI" id="CHEBI:16810"/>
        <dbReference type="ChEBI" id="CHEBI:18110"/>
        <dbReference type="ChEBI" id="CHEBI:29985"/>
        <dbReference type="ChEBI" id="CHEBI:57524"/>
        <dbReference type="EC" id="2.6.1.52"/>
    </reaction>
</comment>
<feature type="binding site" evidence="12">
    <location>
        <position position="101"/>
    </location>
    <ligand>
        <name>pyridoxal 5'-phosphate</name>
        <dbReference type="ChEBI" id="CHEBI:597326"/>
    </ligand>
</feature>
<dbReference type="PIRSF" id="PIRSF000525">
    <property type="entry name" value="SerC"/>
    <property type="match status" value="1"/>
</dbReference>
<feature type="modified residue" description="N6-(pyridoxal phosphate)lysine" evidence="12">
    <location>
        <position position="192"/>
    </location>
</feature>
<dbReference type="NCBIfam" id="TIGR01364">
    <property type="entry name" value="serC_1"/>
    <property type="match status" value="1"/>
</dbReference>
<dbReference type="NCBIfam" id="NF003764">
    <property type="entry name" value="PRK05355.1"/>
    <property type="match status" value="1"/>
</dbReference>
<keyword evidence="9 12" id="KW-0718">Serine biosynthesis</keyword>
<dbReference type="HAMAP" id="MF_00160">
    <property type="entry name" value="SerC_aminotrans_5"/>
    <property type="match status" value="1"/>
</dbReference>
<feature type="binding site" evidence="12">
    <location>
        <position position="191"/>
    </location>
    <ligand>
        <name>pyridoxal 5'-phosphate</name>
        <dbReference type="ChEBI" id="CHEBI:597326"/>
    </ligand>
</feature>
<dbReference type="EC" id="2.6.1.52" evidence="12"/>